<evidence type="ECO:0000259" key="7">
    <source>
        <dbReference type="PROSITE" id="PS50835"/>
    </source>
</evidence>
<comment type="subcellular location">
    <subcellularLocation>
        <location evidence="1">Cytoplasm</location>
    </subcellularLocation>
</comment>
<evidence type="ECO:0000256" key="6">
    <source>
        <dbReference type="ARBA" id="ARBA00023319"/>
    </source>
</evidence>
<dbReference type="SUPFAM" id="SSF48726">
    <property type="entry name" value="Immunoglobulin"/>
    <property type="match status" value="4"/>
</dbReference>
<protein>
    <submittedName>
        <fullName evidence="8">Obscurin like cytoskeletal adaptor 1</fullName>
    </submittedName>
</protein>
<dbReference type="PANTHER" id="PTHR35971:SF5">
    <property type="entry name" value="OBSCURIN LIKE CYTOSKELETAL ADAPTOR 1"/>
    <property type="match status" value="1"/>
</dbReference>
<evidence type="ECO:0000313" key="8">
    <source>
        <dbReference type="Ensembl" id="ENSSOCP00000005036.1"/>
    </source>
</evidence>
<dbReference type="InterPro" id="IPR013783">
    <property type="entry name" value="Ig-like_fold"/>
</dbReference>
<dbReference type="InterPro" id="IPR036179">
    <property type="entry name" value="Ig-like_dom_sf"/>
</dbReference>
<dbReference type="Proteomes" id="UP000694551">
    <property type="component" value="Unplaced"/>
</dbReference>
<dbReference type="PANTHER" id="PTHR35971">
    <property type="entry name" value="SI:DKEY-31G6.6"/>
    <property type="match status" value="1"/>
</dbReference>
<sequence length="619" mass="66254">MPGPLLNPESSPCSVCASPRLMIPTAVVMEGFGGAPRFLAYPRAITVQSGTDAVLSCQITGDPQPSILWEKDKTPIKPSGRFHVEAKGDLYSLLVSHATPQDSGLYICKAKNSVGETYAAATLKVEAGEPQEEERCSSSEAPSFLVAPSSTRVCRGEDVMFTCRVSGQPCPVLEWEKDGHKLSDLFETSHFAVGQEPEDWHFLKLFGARPPDGGVYVCRARSGSREALTWVPNGVVPARVPGAKAFAVTVGKHAKFRCYVTGKPKPEIVWQKDGEPLAPGRRHLVYEDREGYFILKVLYCKPQDQGLYVCTASNTAGQTLSAVHTPENTSAPLTGAMEHHCLVAGEDLVLACELSRPDATVRWLRDGQEVQPGERVQVKACGVLRQLTVCGVQPSDSGCYVCDAASDRMVTSVEVSGELEGTQCPWEPQHGGIMAQPWARGGDTSVTPLMAEARVQHVRGQDPCPQPCRNMSLLPPPARGWLNLALAGSQAPLLLLQLPRSELSPDPYQLETEGWAGWERSSCSLEASLTHARGQEQSLTPCRDASCPHPTPVPPAGAWLSPVLPPCRGARAVCEQTGGAGEAAGAGGWQRRALRCCLHGASQRHLAGPTAGGDGRGAL</sequence>
<evidence type="ECO:0000256" key="5">
    <source>
        <dbReference type="ARBA" id="ARBA00023157"/>
    </source>
</evidence>
<dbReference type="InterPro" id="IPR013098">
    <property type="entry name" value="Ig_I-set"/>
</dbReference>
<dbReference type="PROSITE" id="PS50835">
    <property type="entry name" value="IG_LIKE"/>
    <property type="match status" value="4"/>
</dbReference>
<proteinExistence type="predicted"/>
<dbReference type="InterPro" id="IPR052385">
    <property type="entry name" value="Obscurin/Obscurin-like_Reg"/>
</dbReference>
<evidence type="ECO:0000313" key="9">
    <source>
        <dbReference type="Proteomes" id="UP000694551"/>
    </source>
</evidence>
<dbReference type="InterPro" id="IPR003599">
    <property type="entry name" value="Ig_sub"/>
</dbReference>
<keyword evidence="4" id="KW-0677">Repeat</keyword>
<dbReference type="SMART" id="SM00408">
    <property type="entry name" value="IGc2"/>
    <property type="match status" value="4"/>
</dbReference>
<dbReference type="InterPro" id="IPR007110">
    <property type="entry name" value="Ig-like_dom"/>
</dbReference>
<dbReference type="Gene3D" id="2.60.40.10">
    <property type="entry name" value="Immunoglobulins"/>
    <property type="match status" value="4"/>
</dbReference>
<feature type="domain" description="Ig-like" evidence="7">
    <location>
        <begin position="142"/>
        <end position="229"/>
    </location>
</feature>
<dbReference type="Pfam" id="PF07679">
    <property type="entry name" value="I-set"/>
    <property type="match status" value="4"/>
</dbReference>
<dbReference type="Ensembl" id="ENSSOCT00000005186.1">
    <property type="protein sequence ID" value="ENSSOCP00000005036.1"/>
    <property type="gene ID" value="ENSSOCG00000003103.1"/>
</dbReference>
<accession>A0A8D0EU55</accession>
<evidence type="ECO:0000256" key="3">
    <source>
        <dbReference type="ARBA" id="ARBA00022553"/>
    </source>
</evidence>
<dbReference type="FunFam" id="2.60.40.10:FF:000211">
    <property type="entry name" value="Obscurin-like protein 1"/>
    <property type="match status" value="1"/>
</dbReference>
<evidence type="ECO:0000256" key="4">
    <source>
        <dbReference type="ARBA" id="ARBA00022737"/>
    </source>
</evidence>
<keyword evidence="5" id="KW-1015">Disulfide bond</keyword>
<dbReference type="SMART" id="SM00409">
    <property type="entry name" value="IG"/>
    <property type="match status" value="4"/>
</dbReference>
<evidence type="ECO:0000256" key="2">
    <source>
        <dbReference type="ARBA" id="ARBA00022490"/>
    </source>
</evidence>
<feature type="domain" description="Ig-like" evidence="7">
    <location>
        <begin position="36"/>
        <end position="124"/>
    </location>
</feature>
<keyword evidence="3" id="KW-0597">Phosphoprotein</keyword>
<dbReference type="InterPro" id="IPR003598">
    <property type="entry name" value="Ig_sub2"/>
</dbReference>
<dbReference type="AlphaFoldDB" id="A0A8D0EU55"/>
<keyword evidence="6" id="KW-0393">Immunoglobulin domain</keyword>
<keyword evidence="9" id="KW-1185">Reference proteome</keyword>
<reference evidence="8" key="2">
    <citation type="submission" date="2025-09" db="UniProtKB">
        <authorList>
            <consortium name="Ensembl"/>
        </authorList>
    </citation>
    <scope>IDENTIFICATION</scope>
</reference>
<feature type="domain" description="Ig-like" evidence="7">
    <location>
        <begin position="326"/>
        <end position="416"/>
    </location>
</feature>
<dbReference type="GO" id="GO:0005737">
    <property type="term" value="C:cytoplasm"/>
    <property type="evidence" value="ECO:0007669"/>
    <property type="project" value="UniProtKB-SubCell"/>
</dbReference>
<dbReference type="FunFam" id="2.60.40.10:FF:001084">
    <property type="entry name" value="obscurin-like isoform X3"/>
    <property type="match status" value="3"/>
</dbReference>
<name>A0A8D0EU55_STROC</name>
<evidence type="ECO:0000256" key="1">
    <source>
        <dbReference type="ARBA" id="ARBA00004496"/>
    </source>
</evidence>
<organism evidence="8 9">
    <name type="scientific">Strix occidentalis caurina</name>
    <name type="common">northern spotted owl</name>
    <dbReference type="NCBI Taxonomy" id="311401"/>
    <lineage>
        <taxon>Eukaryota</taxon>
        <taxon>Metazoa</taxon>
        <taxon>Chordata</taxon>
        <taxon>Craniata</taxon>
        <taxon>Vertebrata</taxon>
        <taxon>Euteleostomi</taxon>
        <taxon>Archelosauria</taxon>
        <taxon>Archosauria</taxon>
        <taxon>Dinosauria</taxon>
        <taxon>Saurischia</taxon>
        <taxon>Theropoda</taxon>
        <taxon>Coelurosauria</taxon>
        <taxon>Aves</taxon>
        <taxon>Neognathae</taxon>
        <taxon>Neoaves</taxon>
        <taxon>Telluraves</taxon>
        <taxon>Strigiformes</taxon>
        <taxon>Strigidae</taxon>
        <taxon>Strix</taxon>
    </lineage>
</organism>
<feature type="domain" description="Ig-like" evidence="7">
    <location>
        <begin position="237"/>
        <end position="321"/>
    </location>
</feature>
<reference evidence="8" key="1">
    <citation type="submission" date="2025-08" db="UniProtKB">
        <authorList>
            <consortium name="Ensembl"/>
        </authorList>
    </citation>
    <scope>IDENTIFICATION</scope>
</reference>
<keyword evidence="2" id="KW-0963">Cytoplasm</keyword>